<protein>
    <submittedName>
        <fullName evidence="1">Predicted O-methyltransferase YrrM</fullName>
    </submittedName>
</protein>
<sequence length="251" mass="28437">MERTAHQVTLDLVRSLYREHAEALRAAKDAQHAHRRAHPAMKTQLDDVEAEITYLLLRCLRPEKVVEIGSLHGWSTSWILRALADNGAGKLTTIDLIGNATKTVPHALATGRWEFRQGDARTLAVDLLSDVNYLFIDADHGARFARWYLSEVFPKIDAAVSVHDVFHRATPLPFTEGSEVVRWLEKTRTPYFTAARARAKHAYARLNELRRELGVDSTVHTGRDNPMIYFRIHRSVDARRTAGGPEVAPFR</sequence>
<dbReference type="Proteomes" id="UP000199137">
    <property type="component" value="Unassembled WGS sequence"/>
</dbReference>
<dbReference type="AlphaFoldDB" id="A0A1I5ZIR4"/>
<dbReference type="GO" id="GO:0008168">
    <property type="term" value="F:methyltransferase activity"/>
    <property type="evidence" value="ECO:0007669"/>
    <property type="project" value="UniProtKB-KW"/>
</dbReference>
<dbReference type="SUPFAM" id="SSF53335">
    <property type="entry name" value="S-adenosyl-L-methionine-dependent methyltransferases"/>
    <property type="match status" value="1"/>
</dbReference>
<gene>
    <name evidence="1" type="ORF">SAMN05421854_115113</name>
</gene>
<dbReference type="InterPro" id="IPR029063">
    <property type="entry name" value="SAM-dependent_MTases_sf"/>
</dbReference>
<name>A0A1I5ZIR4_9PSEU</name>
<dbReference type="EMBL" id="FOWC01000015">
    <property type="protein sequence ID" value="SFQ56290.1"/>
    <property type="molecule type" value="Genomic_DNA"/>
</dbReference>
<dbReference type="OrthoDB" id="9799672at2"/>
<dbReference type="Gene3D" id="3.40.50.150">
    <property type="entry name" value="Vaccinia Virus protein VP39"/>
    <property type="match status" value="1"/>
</dbReference>
<keyword evidence="1" id="KW-0808">Transferase</keyword>
<organism evidence="1 2">
    <name type="scientific">Amycolatopsis rubida</name>
    <dbReference type="NCBI Taxonomy" id="112413"/>
    <lineage>
        <taxon>Bacteria</taxon>
        <taxon>Bacillati</taxon>
        <taxon>Actinomycetota</taxon>
        <taxon>Actinomycetes</taxon>
        <taxon>Pseudonocardiales</taxon>
        <taxon>Pseudonocardiaceae</taxon>
        <taxon>Amycolatopsis</taxon>
    </lineage>
</organism>
<evidence type="ECO:0000313" key="2">
    <source>
        <dbReference type="Proteomes" id="UP000199137"/>
    </source>
</evidence>
<dbReference type="Pfam" id="PF13578">
    <property type="entry name" value="Methyltransf_24"/>
    <property type="match status" value="1"/>
</dbReference>
<dbReference type="RefSeq" id="WP_093576407.1">
    <property type="nucleotide sequence ID" value="NZ_FOWC01000015.1"/>
</dbReference>
<keyword evidence="1" id="KW-0489">Methyltransferase</keyword>
<dbReference type="GO" id="GO:0032259">
    <property type="term" value="P:methylation"/>
    <property type="evidence" value="ECO:0007669"/>
    <property type="project" value="UniProtKB-KW"/>
</dbReference>
<dbReference type="STRING" id="112413.SAMN05421854_115113"/>
<proteinExistence type="predicted"/>
<reference evidence="1 2" key="1">
    <citation type="submission" date="2016-10" db="EMBL/GenBank/DDBJ databases">
        <authorList>
            <person name="de Groot N.N."/>
        </authorList>
    </citation>
    <scope>NUCLEOTIDE SEQUENCE [LARGE SCALE GENOMIC DNA]</scope>
    <source>
        <strain evidence="1 2">DSM 44637</strain>
    </source>
</reference>
<accession>A0A1I5ZIR4</accession>
<evidence type="ECO:0000313" key="1">
    <source>
        <dbReference type="EMBL" id="SFQ56290.1"/>
    </source>
</evidence>